<dbReference type="Proteomes" id="UP000220435">
    <property type="component" value="Unassembled WGS sequence"/>
</dbReference>
<accession>A0AB73SCS0</accession>
<comment type="caution">
    <text evidence="1">The sequence shown here is derived from an EMBL/GenBank/DDBJ whole genome shotgun (WGS) entry which is preliminary data.</text>
</comment>
<dbReference type="AlphaFoldDB" id="A0AB73SCS0"/>
<evidence type="ECO:0000313" key="1">
    <source>
        <dbReference type="EMBL" id="PEK20687.1"/>
    </source>
</evidence>
<evidence type="ECO:0000313" key="2">
    <source>
        <dbReference type="Proteomes" id="UP000220435"/>
    </source>
</evidence>
<protein>
    <submittedName>
        <fullName evidence="1">Uncharacterized protein</fullName>
    </submittedName>
</protein>
<reference evidence="1 2" key="1">
    <citation type="submission" date="2017-09" db="EMBL/GenBank/DDBJ databases">
        <title>Large-scale bioinformatics analysis of Bacillus genomes uncovers conserved roles of natural products in bacterial physiology.</title>
        <authorList>
            <consortium name="Agbiome Team Llc"/>
            <person name="Bleich R.M."/>
            <person name="Kirk G.J."/>
            <person name="Santa Maria K.C."/>
            <person name="Allen S.E."/>
            <person name="Farag S."/>
            <person name="Shank E.A."/>
            <person name="Bowers A."/>
        </authorList>
    </citation>
    <scope>NUCLEOTIDE SEQUENCE [LARGE SCALE GENOMIC DNA]</scope>
    <source>
        <strain evidence="1 2">AFS000414</strain>
    </source>
</reference>
<sequence>MRLTFFAFLLKENILYLKLYPRFFKYIYRNLQYIHDFPNISIVTYNISTIRQGISIYRQTLTLKSTL</sequence>
<proteinExistence type="predicted"/>
<gene>
    <name evidence="1" type="ORF">CN694_23685</name>
</gene>
<dbReference type="EMBL" id="NUFG01000021">
    <property type="protein sequence ID" value="PEK20687.1"/>
    <property type="molecule type" value="Genomic_DNA"/>
</dbReference>
<name>A0AB73SCS0_9BACI</name>
<organism evidence="1 2">
    <name type="scientific">Bacillus wiedmannii</name>
    <dbReference type="NCBI Taxonomy" id="1890302"/>
    <lineage>
        <taxon>Bacteria</taxon>
        <taxon>Bacillati</taxon>
        <taxon>Bacillota</taxon>
        <taxon>Bacilli</taxon>
        <taxon>Bacillales</taxon>
        <taxon>Bacillaceae</taxon>
        <taxon>Bacillus</taxon>
        <taxon>Bacillus cereus group</taxon>
    </lineage>
</organism>